<name>A0AA44F8V3_AGRTU</name>
<keyword evidence="1" id="KW-0472">Membrane</keyword>
<evidence type="ECO:0000256" key="1">
    <source>
        <dbReference type="SAM" id="Phobius"/>
    </source>
</evidence>
<keyword evidence="1" id="KW-1133">Transmembrane helix</keyword>
<organism evidence="2 3">
    <name type="scientific">Agrobacterium tumefaciens</name>
    <dbReference type="NCBI Taxonomy" id="358"/>
    <lineage>
        <taxon>Bacteria</taxon>
        <taxon>Pseudomonadati</taxon>
        <taxon>Pseudomonadota</taxon>
        <taxon>Alphaproteobacteria</taxon>
        <taxon>Hyphomicrobiales</taxon>
        <taxon>Rhizobiaceae</taxon>
        <taxon>Rhizobium/Agrobacterium group</taxon>
        <taxon>Agrobacterium</taxon>
        <taxon>Agrobacterium tumefaciens complex</taxon>
    </lineage>
</organism>
<proteinExistence type="predicted"/>
<dbReference type="EMBL" id="JAAMAY010000033">
    <property type="protein sequence ID" value="NTC30843.1"/>
    <property type="molecule type" value="Genomic_DNA"/>
</dbReference>
<evidence type="ECO:0000313" key="3">
    <source>
        <dbReference type="Proteomes" id="UP000702952"/>
    </source>
</evidence>
<feature type="transmembrane region" description="Helical" evidence="1">
    <location>
        <begin position="51"/>
        <end position="72"/>
    </location>
</feature>
<sequence length="181" mass="20276">MPSLKDLLELMNSSWPVAMVLLLAGAAILVGHESSITAHYFVALPTWTAGAAFIAVAFGGSMLSVTALRFLIDWASGPFRRRRNAKWKKDQLASLSDLSEPEKILLAWAFANRTRVFSAPYFHPVTKALTAKGLLMIPGGNHHTDKTPFEIPQYLWDFLKEDLADDDLKQFVGIDLFRQEW</sequence>
<dbReference type="Proteomes" id="UP000702952">
    <property type="component" value="Unassembled WGS sequence"/>
</dbReference>
<dbReference type="AlphaFoldDB" id="A0AA44F8V3"/>
<protein>
    <submittedName>
        <fullName evidence="2">Uncharacterized protein</fullName>
    </submittedName>
</protein>
<evidence type="ECO:0000313" key="2">
    <source>
        <dbReference type="EMBL" id="NTC30843.1"/>
    </source>
</evidence>
<dbReference type="RefSeq" id="WP_141682336.1">
    <property type="nucleotide sequence ID" value="NZ_CP123839.1"/>
</dbReference>
<feature type="transmembrane region" description="Helical" evidence="1">
    <location>
        <begin position="12"/>
        <end position="31"/>
    </location>
</feature>
<reference evidence="2" key="1">
    <citation type="journal article" date="2020" name="Science">
        <title>Unexpected conservation and global transmission of agrobacterial virulence plasmids.</title>
        <authorList>
            <person name="Weisberg A.J."/>
            <person name="Davis E.W. 2nd"/>
            <person name="Tabima J."/>
            <person name="Belcher M.S."/>
            <person name="Miller M."/>
            <person name="Kuo C.H."/>
            <person name="Loper J.E."/>
            <person name="Grunwald N.J."/>
            <person name="Putnam M.L."/>
            <person name="Chang J.H."/>
        </authorList>
    </citation>
    <scope>NUCLEOTIDE SEQUENCE</scope>
    <source>
        <strain evidence="2">17-1853-1a</strain>
    </source>
</reference>
<gene>
    <name evidence="2" type="ORF">G6M46_22180</name>
</gene>
<accession>A0AA44F8V3</accession>
<keyword evidence="1" id="KW-0812">Transmembrane</keyword>
<comment type="caution">
    <text evidence="2">The sequence shown here is derived from an EMBL/GenBank/DDBJ whole genome shotgun (WGS) entry which is preliminary data.</text>
</comment>